<dbReference type="AlphaFoldDB" id="A0A7M5UXS2"/>
<dbReference type="PROSITE" id="PS51406">
    <property type="entry name" value="FIBRINOGEN_C_2"/>
    <property type="match status" value="1"/>
</dbReference>
<evidence type="ECO:0000313" key="2">
    <source>
        <dbReference type="EnsemblMetazoa" id="CLYHEMP005910.1"/>
    </source>
</evidence>
<dbReference type="SMART" id="SM00186">
    <property type="entry name" value="FBG"/>
    <property type="match status" value="1"/>
</dbReference>
<dbReference type="Pfam" id="PF00147">
    <property type="entry name" value="Fibrinogen_C"/>
    <property type="match status" value="1"/>
</dbReference>
<accession>A0A7M5UXS2</accession>
<organism evidence="2 3">
    <name type="scientific">Clytia hemisphaerica</name>
    <dbReference type="NCBI Taxonomy" id="252671"/>
    <lineage>
        <taxon>Eukaryota</taxon>
        <taxon>Metazoa</taxon>
        <taxon>Cnidaria</taxon>
        <taxon>Hydrozoa</taxon>
        <taxon>Hydroidolina</taxon>
        <taxon>Leptothecata</taxon>
        <taxon>Obeliida</taxon>
        <taxon>Clytiidae</taxon>
        <taxon>Clytia</taxon>
    </lineage>
</organism>
<dbReference type="InterPro" id="IPR002181">
    <property type="entry name" value="Fibrinogen_a/b/g_C_dom"/>
</dbReference>
<evidence type="ECO:0000313" key="3">
    <source>
        <dbReference type="Proteomes" id="UP000594262"/>
    </source>
</evidence>
<dbReference type="RefSeq" id="XP_066935296.1">
    <property type="nucleotide sequence ID" value="XM_067079195.1"/>
</dbReference>
<proteinExistence type="predicted"/>
<dbReference type="InterPro" id="IPR014716">
    <property type="entry name" value="Fibrinogen_a/b/g_C_1"/>
</dbReference>
<protein>
    <recommendedName>
        <fullName evidence="1">Fibrinogen C-terminal domain-containing protein</fullName>
    </recommendedName>
</protein>
<dbReference type="GeneID" id="136822886"/>
<dbReference type="Proteomes" id="UP000594262">
    <property type="component" value="Unplaced"/>
</dbReference>
<dbReference type="OrthoDB" id="5958745at2759"/>
<dbReference type="InterPro" id="IPR050373">
    <property type="entry name" value="Fibrinogen_C-term_domain"/>
</dbReference>
<name>A0A7M5UXS2_9CNID</name>
<dbReference type="Gene3D" id="3.90.215.10">
    <property type="entry name" value="Gamma Fibrinogen, chain A, domain 1"/>
    <property type="match status" value="1"/>
</dbReference>
<sequence length="157" mass="18127">MDHYIAGARATGVYKITLPSGPKEVRCNMEIDGGGWLVFLRRFDGSVDFYDRDWDDYKNGFGSASTEMWLGNEHLHSLTTWRQHEVYIHAGRFPPNQDEVKFSKYDIFKVESESDNYQLKGGTLIDGIHSLESNFNEYFSTREKDNDSCFSNGNECR</sequence>
<dbReference type="InterPro" id="IPR036056">
    <property type="entry name" value="Fibrinogen-like_C"/>
</dbReference>
<evidence type="ECO:0000259" key="1">
    <source>
        <dbReference type="PROSITE" id="PS51406"/>
    </source>
</evidence>
<keyword evidence="3" id="KW-1185">Reference proteome</keyword>
<dbReference type="EnsemblMetazoa" id="CLYHEMT005910.1">
    <property type="protein sequence ID" value="CLYHEMP005910.1"/>
    <property type="gene ID" value="CLYHEMG005910"/>
</dbReference>
<dbReference type="PANTHER" id="PTHR19143">
    <property type="entry name" value="FIBRINOGEN/TENASCIN/ANGIOPOEITIN"/>
    <property type="match status" value="1"/>
</dbReference>
<feature type="domain" description="Fibrinogen C-terminal" evidence="1">
    <location>
        <begin position="1"/>
        <end position="157"/>
    </location>
</feature>
<reference evidence="2" key="1">
    <citation type="submission" date="2021-01" db="UniProtKB">
        <authorList>
            <consortium name="EnsemblMetazoa"/>
        </authorList>
    </citation>
    <scope>IDENTIFICATION</scope>
</reference>
<dbReference type="SUPFAM" id="SSF56496">
    <property type="entry name" value="Fibrinogen C-terminal domain-like"/>
    <property type="match status" value="1"/>
</dbReference>
<dbReference type="GO" id="GO:0005615">
    <property type="term" value="C:extracellular space"/>
    <property type="evidence" value="ECO:0007669"/>
    <property type="project" value="TreeGrafter"/>
</dbReference>